<dbReference type="Gene3D" id="3.90.650.10">
    <property type="entry name" value="PurM-like C-terminal domain"/>
    <property type="match status" value="1"/>
</dbReference>
<sequence length="179" mass="19026">PLTPQRIAADDVVIVSGDIGRHGLAVMTARHQLEIDSPIQSDVACLHGAMQAMIDAGIDLHCARDLTRGGLATTLLELADAADQSIQIDEAAIPLLPEAQSLCRLLGFDPLYLANEGAMAVFVAADEAERCVEVLNANGCPRAAAVGRVAAGEGVELLTPYGSRRRLHWQRGEQLPRIC</sequence>
<dbReference type="InterPro" id="IPR036676">
    <property type="entry name" value="PurM-like_C_sf"/>
</dbReference>
<dbReference type="Pfam" id="PF02769">
    <property type="entry name" value="AIRS_C"/>
    <property type="match status" value="1"/>
</dbReference>
<protein>
    <recommendedName>
        <fullName evidence="1">PurM-like C-terminal domain-containing protein</fullName>
    </recommendedName>
</protein>
<organism evidence="2">
    <name type="scientific">Cyprideis torosa</name>
    <dbReference type="NCBI Taxonomy" id="163714"/>
    <lineage>
        <taxon>Eukaryota</taxon>
        <taxon>Metazoa</taxon>
        <taxon>Ecdysozoa</taxon>
        <taxon>Arthropoda</taxon>
        <taxon>Crustacea</taxon>
        <taxon>Oligostraca</taxon>
        <taxon>Ostracoda</taxon>
        <taxon>Podocopa</taxon>
        <taxon>Podocopida</taxon>
        <taxon>Cytherocopina</taxon>
        <taxon>Cytheroidea</taxon>
        <taxon>Cytherideidae</taxon>
        <taxon>Cyprideis</taxon>
    </lineage>
</organism>
<reference evidence="2" key="1">
    <citation type="submission" date="2020-11" db="EMBL/GenBank/DDBJ databases">
        <authorList>
            <person name="Tran Van P."/>
        </authorList>
    </citation>
    <scope>NUCLEOTIDE SEQUENCE</scope>
</reference>
<dbReference type="PANTHER" id="PTHR30303:SF0">
    <property type="entry name" value="CARBAMOYL DEHYDRATASE HYPE"/>
    <property type="match status" value="1"/>
</dbReference>
<evidence type="ECO:0000259" key="1">
    <source>
        <dbReference type="Pfam" id="PF02769"/>
    </source>
</evidence>
<dbReference type="InterPro" id="IPR011854">
    <property type="entry name" value="HypE"/>
</dbReference>
<dbReference type="AlphaFoldDB" id="A0A7R8ZYK8"/>
<dbReference type="EMBL" id="OB718420">
    <property type="protein sequence ID" value="CAD7239203.1"/>
    <property type="molecule type" value="Genomic_DNA"/>
</dbReference>
<feature type="non-terminal residue" evidence="2">
    <location>
        <position position="1"/>
    </location>
</feature>
<dbReference type="PANTHER" id="PTHR30303">
    <property type="entry name" value="HYDROGENASE ISOENZYMES FORMATION PROTEIN HYPE"/>
    <property type="match status" value="1"/>
</dbReference>
<proteinExistence type="predicted"/>
<name>A0A7R8ZYK8_9CRUS</name>
<gene>
    <name evidence="2" type="ORF">CTOB1V02_LOCUS17018</name>
</gene>
<dbReference type="InterPro" id="IPR010918">
    <property type="entry name" value="PurM-like_C_dom"/>
</dbReference>
<evidence type="ECO:0000313" key="2">
    <source>
        <dbReference type="EMBL" id="CAD7239203.1"/>
    </source>
</evidence>
<dbReference type="GO" id="GO:0051604">
    <property type="term" value="P:protein maturation"/>
    <property type="evidence" value="ECO:0007669"/>
    <property type="project" value="TreeGrafter"/>
</dbReference>
<dbReference type="SUPFAM" id="SSF56042">
    <property type="entry name" value="PurM C-terminal domain-like"/>
    <property type="match status" value="1"/>
</dbReference>
<accession>A0A7R8ZYK8</accession>
<feature type="domain" description="PurM-like C-terminal" evidence="1">
    <location>
        <begin position="9"/>
        <end position="157"/>
    </location>
</feature>